<reference evidence="11 12" key="1">
    <citation type="submission" date="2020-02" db="EMBL/GenBank/DDBJ databases">
        <title>Tigecycline-resistant Acinetobacter species from pigs and migratory birds.</title>
        <authorList>
            <person name="Chen C."/>
            <person name="Sun J."/>
            <person name="Liao X.-P."/>
            <person name="Liu Y.-H."/>
        </authorList>
    </citation>
    <scope>NUCLEOTIDE SEQUENCE [LARGE SCALE GENOMIC DNA]</scope>
    <source>
        <strain evidence="11 12">C15_T</strain>
    </source>
</reference>
<keyword evidence="6 9" id="KW-1133">Transmembrane helix</keyword>
<dbReference type="InterPro" id="IPR001851">
    <property type="entry name" value="ABC_transp_permease"/>
</dbReference>
<evidence type="ECO:0000256" key="4">
    <source>
        <dbReference type="ARBA" id="ARBA00022692"/>
    </source>
</evidence>
<organism evidence="11 12">
    <name type="scientific">Acinetobacter indicus</name>
    <dbReference type="NCBI Taxonomy" id="756892"/>
    <lineage>
        <taxon>Bacteria</taxon>
        <taxon>Pseudomonadati</taxon>
        <taxon>Pseudomonadota</taxon>
        <taxon>Gammaproteobacteria</taxon>
        <taxon>Moraxellales</taxon>
        <taxon>Moraxellaceae</taxon>
        <taxon>Acinetobacter</taxon>
    </lineage>
</organism>
<dbReference type="CDD" id="cd06582">
    <property type="entry name" value="TM_PBP1_LivH_like"/>
    <property type="match status" value="1"/>
</dbReference>
<evidence type="ECO:0000256" key="1">
    <source>
        <dbReference type="ARBA" id="ARBA00004429"/>
    </source>
</evidence>
<comment type="subcellular location">
    <subcellularLocation>
        <location evidence="1">Cell inner membrane</location>
        <topology evidence="1">Multi-pass membrane protein</topology>
    </subcellularLocation>
</comment>
<feature type="chain" id="PRO_5032552117" evidence="10">
    <location>
        <begin position="26"/>
        <end position="544"/>
    </location>
</feature>
<dbReference type="GO" id="GO:0006865">
    <property type="term" value="P:amino acid transport"/>
    <property type="evidence" value="ECO:0007669"/>
    <property type="project" value="UniProtKB-KW"/>
</dbReference>
<dbReference type="Proteomes" id="UP000593812">
    <property type="component" value="Chromosome"/>
</dbReference>
<dbReference type="EMBL" id="CP048654">
    <property type="protein sequence ID" value="QOW42988.1"/>
    <property type="molecule type" value="Genomic_DNA"/>
</dbReference>
<dbReference type="AlphaFoldDB" id="A0A7S6VQQ7"/>
<dbReference type="Pfam" id="PF02653">
    <property type="entry name" value="BPD_transp_2"/>
    <property type="match status" value="1"/>
</dbReference>
<gene>
    <name evidence="11" type="primary">urtB</name>
    <name evidence="11" type="ORF">G0027_09040</name>
</gene>
<dbReference type="InterPro" id="IPR052157">
    <property type="entry name" value="BCAA_transport_permease"/>
</dbReference>
<feature type="transmembrane region" description="Helical" evidence="9">
    <location>
        <begin position="344"/>
        <end position="365"/>
    </location>
</feature>
<keyword evidence="4 9" id="KW-0812">Transmembrane</keyword>
<dbReference type="GO" id="GO:0005886">
    <property type="term" value="C:plasma membrane"/>
    <property type="evidence" value="ECO:0007669"/>
    <property type="project" value="UniProtKB-SubCell"/>
</dbReference>
<evidence type="ECO:0000256" key="2">
    <source>
        <dbReference type="ARBA" id="ARBA00022448"/>
    </source>
</evidence>
<feature type="signal peptide" evidence="10">
    <location>
        <begin position="1"/>
        <end position="25"/>
    </location>
</feature>
<proteinExistence type="inferred from homology"/>
<feature type="transmembrane region" description="Helical" evidence="9">
    <location>
        <begin position="395"/>
        <end position="412"/>
    </location>
</feature>
<protein>
    <submittedName>
        <fullName evidence="11">Urea ABC transporter permease subunit UrtB</fullName>
    </submittedName>
</protein>
<dbReference type="PANTHER" id="PTHR11795:SF447">
    <property type="entry name" value="ABC TRANSPORTER PERMEASE PROTEIN"/>
    <property type="match status" value="1"/>
</dbReference>
<dbReference type="PANTHER" id="PTHR11795">
    <property type="entry name" value="BRANCHED-CHAIN AMINO ACID TRANSPORT SYSTEM PERMEASE PROTEIN LIVH"/>
    <property type="match status" value="1"/>
</dbReference>
<keyword evidence="10" id="KW-0732">Signal</keyword>
<evidence type="ECO:0000256" key="3">
    <source>
        <dbReference type="ARBA" id="ARBA00022475"/>
    </source>
</evidence>
<feature type="transmembrane region" description="Helical" evidence="9">
    <location>
        <begin position="445"/>
        <end position="463"/>
    </location>
</feature>
<keyword evidence="2" id="KW-0813">Transport</keyword>
<feature type="transmembrane region" description="Helical" evidence="9">
    <location>
        <begin position="509"/>
        <end position="528"/>
    </location>
</feature>
<accession>A0A7S6VQQ7</accession>
<dbReference type="NCBIfam" id="TIGR03409">
    <property type="entry name" value="urea_trans_UrtB"/>
    <property type="match status" value="1"/>
</dbReference>
<evidence type="ECO:0000256" key="7">
    <source>
        <dbReference type="ARBA" id="ARBA00023136"/>
    </source>
</evidence>
<keyword evidence="3" id="KW-1003">Cell membrane</keyword>
<feature type="transmembrane region" description="Helical" evidence="9">
    <location>
        <begin position="286"/>
        <end position="305"/>
    </location>
</feature>
<dbReference type="RefSeq" id="WP_163140835.1">
    <property type="nucleotide sequence ID" value="NZ_CP044450.1"/>
</dbReference>
<evidence type="ECO:0000256" key="9">
    <source>
        <dbReference type="SAM" id="Phobius"/>
    </source>
</evidence>
<feature type="transmembrane region" description="Helical" evidence="9">
    <location>
        <begin position="475"/>
        <end position="502"/>
    </location>
</feature>
<evidence type="ECO:0000256" key="5">
    <source>
        <dbReference type="ARBA" id="ARBA00022970"/>
    </source>
</evidence>
<keyword evidence="5" id="KW-0029">Amino-acid transport</keyword>
<keyword evidence="7 9" id="KW-0472">Membrane</keyword>
<evidence type="ECO:0000313" key="11">
    <source>
        <dbReference type="EMBL" id="QOW42988.1"/>
    </source>
</evidence>
<feature type="transmembrane region" description="Helical" evidence="9">
    <location>
        <begin position="311"/>
        <end position="332"/>
    </location>
</feature>
<evidence type="ECO:0000313" key="12">
    <source>
        <dbReference type="Proteomes" id="UP000593812"/>
    </source>
</evidence>
<sequence>MNIRVNIAAIFLIFAQVLSIQLAQAEQPQPQTQTAVAVTQADAIQQFVQGDFASRRALLNQWSGSLEQLDQLAQYVEQQQLYSGANGQTYILESDERLLRYPALEPVSDWPSDLAQVTLVNTLQKALTFALAHSKMQSEDAAERLEAVDIYESNLSELQLAQINRLYLQEQNNKVKARLAQLKARLDYQQPDVLVKIQAAQVLADSNRPDVLAMVEQELQQPNLNPELKAVLLEAKSAIQTRLQASEWAGHLFSGLSTASILLLAALGLAITYGLLGVINMAHGELIMIGAYTTYVVQSLFKSHFGSYLDWYLIVAIPAAFLVSALIGMLIERTVIRPLYGRQLETLLATFGVSLILMQLVRMIFGAQNVEVSNIAWLSGGISISPSLMLPYNRIAIIVFTIAVLLLLVYLLNKTRFGLFVRAVTQNRQMARAVGIRSSRIDMMAFGLGSGLAGLAGCALAQVGNVGPDLGQNYIIDAFLVVVVGGVGQVWGAVLAALGLGISGTALEIGMGAVLAKIILLVLVILFIQKRPQGLFAIKGRFVE</sequence>
<comment type="similarity">
    <text evidence="8">Belongs to the binding-protein-dependent transport system permease family. LivHM subfamily.</text>
</comment>
<evidence type="ECO:0000256" key="8">
    <source>
        <dbReference type="ARBA" id="ARBA00037998"/>
    </source>
</evidence>
<name>A0A7S6VQQ7_9GAMM</name>
<dbReference type="InterPro" id="IPR017779">
    <property type="entry name" value="ABC_UrtB_bac"/>
</dbReference>
<evidence type="ECO:0000256" key="6">
    <source>
        <dbReference type="ARBA" id="ARBA00022989"/>
    </source>
</evidence>
<dbReference type="GO" id="GO:0022857">
    <property type="term" value="F:transmembrane transporter activity"/>
    <property type="evidence" value="ECO:0007669"/>
    <property type="project" value="InterPro"/>
</dbReference>
<evidence type="ECO:0000256" key="10">
    <source>
        <dbReference type="SAM" id="SignalP"/>
    </source>
</evidence>